<protein>
    <submittedName>
        <fullName evidence="1">Uncharacterized protein</fullName>
    </submittedName>
</protein>
<dbReference type="EnsemblPlants" id="MELO3C030147.2.1">
    <property type="protein sequence ID" value="MELO3C030147.2.1"/>
    <property type="gene ID" value="MELO3C030147.2"/>
</dbReference>
<dbReference type="Gramene" id="MELO3C030147.2.1">
    <property type="protein sequence ID" value="MELO3C030147.2.1"/>
    <property type="gene ID" value="MELO3C030147.2"/>
</dbReference>
<dbReference type="AlphaFoldDB" id="A0A9I9E859"/>
<sequence>MLIDGLARSAAWIFLTGSLTLLMMIESSFTSNLLRLVEDASLVTRIIEDKKGHQWALQIKSKDNSFLRFDYSSK</sequence>
<organism evidence="1">
    <name type="scientific">Cucumis melo</name>
    <name type="common">Muskmelon</name>
    <dbReference type="NCBI Taxonomy" id="3656"/>
    <lineage>
        <taxon>Eukaryota</taxon>
        <taxon>Viridiplantae</taxon>
        <taxon>Streptophyta</taxon>
        <taxon>Embryophyta</taxon>
        <taxon>Tracheophyta</taxon>
        <taxon>Spermatophyta</taxon>
        <taxon>Magnoliopsida</taxon>
        <taxon>eudicotyledons</taxon>
        <taxon>Gunneridae</taxon>
        <taxon>Pentapetalae</taxon>
        <taxon>rosids</taxon>
        <taxon>fabids</taxon>
        <taxon>Cucurbitales</taxon>
        <taxon>Cucurbitaceae</taxon>
        <taxon>Benincaseae</taxon>
        <taxon>Cucumis</taxon>
    </lineage>
</organism>
<proteinExistence type="predicted"/>
<name>A0A9I9E859_CUCME</name>
<evidence type="ECO:0000313" key="1">
    <source>
        <dbReference type="EnsemblPlants" id="MELO3C030147.2.1"/>
    </source>
</evidence>
<accession>A0A9I9E859</accession>
<reference evidence="1" key="1">
    <citation type="submission" date="2023-03" db="UniProtKB">
        <authorList>
            <consortium name="EnsemblPlants"/>
        </authorList>
    </citation>
    <scope>IDENTIFICATION</scope>
</reference>